<dbReference type="SUPFAM" id="SSF48264">
    <property type="entry name" value="Cytochrome P450"/>
    <property type="match status" value="1"/>
</dbReference>
<keyword evidence="7 8" id="KW-0349">Heme</keyword>
<dbReference type="CDD" id="cd11043">
    <property type="entry name" value="CYP90-like"/>
    <property type="match status" value="1"/>
</dbReference>
<evidence type="ECO:0000256" key="7">
    <source>
        <dbReference type="PIRSR" id="PIRSR602401-1"/>
    </source>
</evidence>
<protein>
    <submittedName>
        <fullName evidence="9">Uncharacterized protein</fullName>
    </submittedName>
</protein>
<evidence type="ECO:0000256" key="6">
    <source>
        <dbReference type="ARBA" id="ARBA00023004"/>
    </source>
</evidence>
<dbReference type="GO" id="GO:0016125">
    <property type="term" value="P:sterol metabolic process"/>
    <property type="evidence" value="ECO:0007669"/>
    <property type="project" value="TreeGrafter"/>
</dbReference>
<accession>A0A0A7AD46</accession>
<evidence type="ECO:0000256" key="2">
    <source>
        <dbReference type="ARBA" id="ARBA00022692"/>
    </source>
</evidence>
<sequence length="378" mass="43165">ENKLVSMFWPRTLRGILPHIESMSTIAEVSSKGRNLIANFLKPEFLRDCVPIVDAVAKKHFDSKWDSQSEVKALPLAREYSFAVASKLFLSIEDPLIIEGISKPFGVLTAGILGIPVNLPGMAYYKGIKASNLIREKLFEIIKERKAHLMAGKSPRSHDLLWDLITEADENGKFLSELEIADSLITYLLASQDASSTDLTFLVKYLAEYHHVYQEVLKEQRSIAQDKQSSELNWKDVQNMKYSWNAVCEVMRLIPPAQGNFREARTDFTYCGFFIPKGWKLYWSPHTTHKDPQYFPDPEKFDPSRFEGIGPAPYTYVPFGGGPRICPGKDLARIIILVFVYNLVQRFHWEKILPEEKIMIQPVPILAKGLPVRLHPRT</sequence>
<organism evidence="9">
    <name type="scientific">Gentiana crassa subsp. rigescens</name>
    <dbReference type="NCBI Taxonomy" id="3097545"/>
    <lineage>
        <taxon>Eukaryota</taxon>
        <taxon>Viridiplantae</taxon>
        <taxon>Streptophyta</taxon>
        <taxon>Embryophyta</taxon>
        <taxon>Tracheophyta</taxon>
        <taxon>Spermatophyta</taxon>
        <taxon>Magnoliopsida</taxon>
        <taxon>eudicotyledons</taxon>
        <taxon>Gunneridae</taxon>
        <taxon>Pentapetalae</taxon>
        <taxon>asterids</taxon>
        <taxon>lamiids</taxon>
        <taxon>Gentianales</taxon>
        <taxon>Gentianaceae</taxon>
        <taxon>Gentianeae</taxon>
        <taxon>Gentianinae</taxon>
        <taxon>Gentiana</taxon>
        <taxon>Gentiana crassa</taxon>
    </lineage>
</organism>
<dbReference type="GO" id="GO:0016020">
    <property type="term" value="C:membrane"/>
    <property type="evidence" value="ECO:0007669"/>
    <property type="project" value="UniProtKB-SubCell"/>
</dbReference>
<dbReference type="GO" id="GO:0016705">
    <property type="term" value="F:oxidoreductase activity, acting on paired donors, with incorporation or reduction of molecular oxygen"/>
    <property type="evidence" value="ECO:0007669"/>
    <property type="project" value="InterPro"/>
</dbReference>
<dbReference type="InterPro" id="IPR036396">
    <property type="entry name" value="Cyt_P450_sf"/>
</dbReference>
<evidence type="ECO:0000256" key="8">
    <source>
        <dbReference type="RuleBase" id="RU000461"/>
    </source>
</evidence>
<dbReference type="PROSITE" id="PS00086">
    <property type="entry name" value="CYTOCHROME_P450"/>
    <property type="match status" value="1"/>
</dbReference>
<evidence type="ECO:0000256" key="5">
    <source>
        <dbReference type="ARBA" id="ARBA00023002"/>
    </source>
</evidence>
<reference evidence="9" key="1">
    <citation type="submission" date="2013-12" db="EMBL/GenBank/DDBJ databases">
        <authorList>
            <person name="Zhang X."/>
            <person name="Li C."/>
            <person name="Wang Y."/>
            <person name="Li T."/>
        </authorList>
    </citation>
    <scope>NUCLEOTIDE SEQUENCE</scope>
</reference>
<dbReference type="InterPro" id="IPR001128">
    <property type="entry name" value="Cyt_P450"/>
</dbReference>
<evidence type="ECO:0000256" key="4">
    <source>
        <dbReference type="ARBA" id="ARBA00022989"/>
    </source>
</evidence>
<dbReference type="EMBL" id="KF954178">
    <property type="protein sequence ID" value="AHF47529.1"/>
    <property type="molecule type" value="mRNA"/>
</dbReference>
<comment type="cofactor">
    <cofactor evidence="7">
        <name>heme</name>
        <dbReference type="ChEBI" id="CHEBI:30413"/>
    </cofactor>
</comment>
<dbReference type="GO" id="GO:0020037">
    <property type="term" value="F:heme binding"/>
    <property type="evidence" value="ECO:0007669"/>
    <property type="project" value="InterPro"/>
</dbReference>
<feature type="non-terminal residue" evidence="9">
    <location>
        <position position="1"/>
    </location>
</feature>
<keyword evidence="3 7" id="KW-0479">Metal-binding</keyword>
<dbReference type="InterPro" id="IPR002401">
    <property type="entry name" value="Cyt_P450_E_grp-I"/>
</dbReference>
<keyword evidence="6 7" id="KW-0408">Iron</keyword>
<dbReference type="InterPro" id="IPR017972">
    <property type="entry name" value="Cyt_P450_CS"/>
</dbReference>
<dbReference type="PRINTS" id="PR00463">
    <property type="entry name" value="EP450I"/>
</dbReference>
<keyword evidence="2" id="KW-0812">Transmembrane</keyword>
<dbReference type="Gene3D" id="1.10.630.10">
    <property type="entry name" value="Cytochrome P450"/>
    <property type="match status" value="1"/>
</dbReference>
<comment type="subcellular location">
    <subcellularLocation>
        <location evidence="1">Membrane</location>
        <topology evidence="1">Single-pass membrane protein</topology>
    </subcellularLocation>
</comment>
<evidence type="ECO:0000256" key="1">
    <source>
        <dbReference type="ARBA" id="ARBA00004167"/>
    </source>
</evidence>
<proteinExistence type="evidence at transcript level"/>
<feature type="binding site" description="axial binding residue" evidence="7">
    <location>
        <position position="326"/>
    </location>
    <ligand>
        <name>heme</name>
        <dbReference type="ChEBI" id="CHEBI:30413"/>
    </ligand>
    <ligandPart>
        <name>Fe</name>
        <dbReference type="ChEBI" id="CHEBI:18248"/>
    </ligandPart>
</feature>
<keyword evidence="4" id="KW-0472">Membrane</keyword>
<dbReference type="GO" id="GO:0004497">
    <property type="term" value="F:monooxygenase activity"/>
    <property type="evidence" value="ECO:0007669"/>
    <property type="project" value="UniProtKB-KW"/>
</dbReference>
<name>A0A0A7AD46_9GENT</name>
<dbReference type="PANTHER" id="PTHR24286">
    <property type="entry name" value="CYTOCHROME P450 26"/>
    <property type="match status" value="1"/>
</dbReference>
<dbReference type="GO" id="GO:0005506">
    <property type="term" value="F:iron ion binding"/>
    <property type="evidence" value="ECO:0007669"/>
    <property type="project" value="InterPro"/>
</dbReference>
<dbReference type="AlphaFoldDB" id="A0A0A7AD46"/>
<dbReference type="Pfam" id="PF00067">
    <property type="entry name" value="p450"/>
    <property type="match status" value="1"/>
</dbReference>
<evidence type="ECO:0000313" key="9">
    <source>
        <dbReference type="EMBL" id="AHF47529.1"/>
    </source>
</evidence>
<keyword evidence="5 8" id="KW-0560">Oxidoreductase</keyword>
<dbReference type="PRINTS" id="PR00385">
    <property type="entry name" value="P450"/>
</dbReference>
<keyword evidence="8" id="KW-0503">Monooxygenase</keyword>
<comment type="similarity">
    <text evidence="8">Belongs to the cytochrome P450 family.</text>
</comment>
<keyword evidence="4" id="KW-1133">Transmembrane helix</keyword>
<evidence type="ECO:0000256" key="3">
    <source>
        <dbReference type="ARBA" id="ARBA00022723"/>
    </source>
</evidence>
<dbReference type="PANTHER" id="PTHR24286:SF53">
    <property type="entry name" value="BETA-AMYRIN 28-OXIDASE-LIKE"/>
    <property type="match status" value="1"/>
</dbReference>